<gene>
    <name evidence="1" type="ORF">PPTG_21432</name>
</gene>
<dbReference type="VEuPathDB" id="FungiDB:PPTG_21432"/>
<reference evidence="1 2" key="2">
    <citation type="submission" date="2013-11" db="EMBL/GenBank/DDBJ databases">
        <title>The Genome Sequence of Phytophthora parasitica INRA-310.</title>
        <authorList>
            <consortium name="The Broad Institute Genomics Platform"/>
            <person name="Russ C."/>
            <person name="Tyler B."/>
            <person name="Panabieres F."/>
            <person name="Shan W."/>
            <person name="Tripathy S."/>
            <person name="Grunwald N."/>
            <person name="Machado M."/>
            <person name="Johnson C.S."/>
            <person name="Arredondo F."/>
            <person name="Hong C."/>
            <person name="Coffey M."/>
            <person name="Young S.K."/>
            <person name="Zeng Q."/>
            <person name="Gargeya S."/>
            <person name="Fitzgerald M."/>
            <person name="Abouelleil A."/>
            <person name="Alvarado L."/>
            <person name="Chapman S.B."/>
            <person name="Gainer-Dewar J."/>
            <person name="Goldberg J."/>
            <person name="Griggs A."/>
            <person name="Gujja S."/>
            <person name="Hansen M."/>
            <person name="Howarth C."/>
            <person name="Imamovic A."/>
            <person name="Ireland A."/>
            <person name="Larimer J."/>
            <person name="McCowan C."/>
            <person name="Murphy C."/>
            <person name="Pearson M."/>
            <person name="Poon T.W."/>
            <person name="Priest M."/>
            <person name="Roberts A."/>
            <person name="Saif S."/>
            <person name="Shea T."/>
            <person name="Sykes S."/>
            <person name="Wortman J."/>
            <person name="Nusbaum C."/>
            <person name="Birren B."/>
        </authorList>
    </citation>
    <scope>NUCLEOTIDE SEQUENCE [LARGE SCALE GENOMIC DNA]</scope>
    <source>
        <strain evidence="1 2">INRA-310</strain>
    </source>
</reference>
<reference evidence="2" key="1">
    <citation type="submission" date="2011-12" db="EMBL/GenBank/DDBJ databases">
        <authorList>
            <consortium name="The Broad Institute Genome Sequencing Platform"/>
            <person name="Russ C."/>
            <person name="Tyler B."/>
            <person name="Panabieres F."/>
            <person name="Shan W."/>
            <person name="Tripathy S."/>
            <person name="Grunwald N."/>
            <person name="Machado M."/>
            <person name="Young S.K."/>
            <person name="Zeng Q."/>
            <person name="Gargeya S."/>
            <person name="Fitzgerald M."/>
            <person name="Haas B."/>
            <person name="Abouelleil A."/>
            <person name="Alvarado L."/>
            <person name="Arachchi H.M."/>
            <person name="Berlin A."/>
            <person name="Chapman S.B."/>
            <person name="Gearin G."/>
            <person name="Goldberg J."/>
            <person name="Griggs A."/>
            <person name="Gujja S."/>
            <person name="Hansen M."/>
            <person name="Heiman D."/>
            <person name="Howarth C."/>
            <person name="Larimer J."/>
            <person name="Lui A."/>
            <person name="MacDonald P.J.P."/>
            <person name="McCowen C."/>
            <person name="Montmayeur A."/>
            <person name="Murphy C."/>
            <person name="Neiman D."/>
            <person name="Pearson M."/>
            <person name="Priest M."/>
            <person name="Roberts A."/>
            <person name="Saif S."/>
            <person name="Shea T."/>
            <person name="Sisk P."/>
            <person name="Stolte C."/>
            <person name="Sykes S."/>
            <person name="Wortman J."/>
            <person name="Nusbaum C."/>
            <person name="Birren B."/>
        </authorList>
    </citation>
    <scope>NUCLEOTIDE SEQUENCE [LARGE SCALE GENOMIC DNA]</scope>
    <source>
        <strain evidence="2">INRA-310</strain>
    </source>
</reference>
<dbReference type="EMBL" id="KI669565">
    <property type="protein sequence ID" value="ETN19206.1"/>
    <property type="molecule type" value="Genomic_DNA"/>
</dbReference>
<evidence type="ECO:0000313" key="1">
    <source>
        <dbReference type="EMBL" id="ETN19206.1"/>
    </source>
</evidence>
<accession>W2R1Q1</accession>
<evidence type="ECO:0000313" key="2">
    <source>
        <dbReference type="Proteomes" id="UP000018817"/>
    </source>
</evidence>
<protein>
    <submittedName>
        <fullName evidence="1">Uncharacterized protein</fullName>
    </submittedName>
</protein>
<dbReference type="RefSeq" id="XP_008895690.1">
    <property type="nucleotide sequence ID" value="XM_008897442.1"/>
</dbReference>
<dbReference type="GeneID" id="20190031"/>
<dbReference type="AlphaFoldDB" id="W2R1Q1"/>
<proteinExistence type="predicted"/>
<dbReference type="Proteomes" id="UP000018817">
    <property type="component" value="Unassembled WGS sequence"/>
</dbReference>
<organism evidence="1 2">
    <name type="scientific">Phytophthora nicotianae (strain INRA-310)</name>
    <name type="common">Phytophthora parasitica</name>
    <dbReference type="NCBI Taxonomy" id="761204"/>
    <lineage>
        <taxon>Eukaryota</taxon>
        <taxon>Sar</taxon>
        <taxon>Stramenopiles</taxon>
        <taxon>Oomycota</taxon>
        <taxon>Peronosporomycetes</taxon>
        <taxon>Peronosporales</taxon>
        <taxon>Peronosporaceae</taxon>
        <taxon>Phytophthora</taxon>
    </lineage>
</organism>
<sequence>MHANIRDGMDMIRGTHNNLLKQNCISSHLHIYLQLQHLRVMWTIDRRSSIYVELTEDSVVYA</sequence>
<name>W2R1Q1_PHYN3</name>